<dbReference type="RefSeq" id="WP_089652529.1">
    <property type="nucleotide sequence ID" value="NZ_FNIZ01000009.1"/>
</dbReference>
<gene>
    <name evidence="2" type="ORF">SAMN05421677_10972</name>
</gene>
<proteinExistence type="predicted"/>
<dbReference type="SMART" id="SM00471">
    <property type="entry name" value="HDc"/>
    <property type="match status" value="1"/>
</dbReference>
<dbReference type="InterPro" id="IPR003607">
    <property type="entry name" value="HD/PDEase_dom"/>
</dbReference>
<evidence type="ECO:0000259" key="1">
    <source>
        <dbReference type="PROSITE" id="PS51831"/>
    </source>
</evidence>
<name>A0A1H0NGF5_HALAD</name>
<sequence length="205" mass="23590">MDKREALETIRHFVNDLFRDDTSGHDDIHMKRVAAWAKYIAVNEGDDPFLCEVAALLHDVGDHKLFSNPAQAILQRDKLLVDVGFSEKEVDLIADAIRTVSFSKGAVPNSRIGKILQDADRLDAIGAVGIARAFAFGGTINQPIYKEEEKDAIDHFYEKLLKLRELMHTESGKREAERRHQFMLQYLEEFYREQEFREETSHVKE</sequence>
<dbReference type="Proteomes" id="UP000198860">
    <property type="component" value="Unassembled WGS sequence"/>
</dbReference>
<dbReference type="STRING" id="240303.SAMN05421677_10972"/>
<dbReference type="SUPFAM" id="SSF109604">
    <property type="entry name" value="HD-domain/PDEase-like"/>
    <property type="match status" value="1"/>
</dbReference>
<protein>
    <recommendedName>
        <fullName evidence="1">HD domain-containing protein</fullName>
    </recommendedName>
</protein>
<dbReference type="PANTHER" id="PTHR33594:SF1">
    <property type="entry name" value="HD_PDEASE DOMAIN-CONTAINING PROTEIN"/>
    <property type="match status" value="1"/>
</dbReference>
<dbReference type="CDD" id="cd00077">
    <property type="entry name" value="HDc"/>
    <property type="match status" value="1"/>
</dbReference>
<dbReference type="EMBL" id="FNIZ01000009">
    <property type="protein sequence ID" value="SDO91676.1"/>
    <property type="molecule type" value="Genomic_DNA"/>
</dbReference>
<dbReference type="AlphaFoldDB" id="A0A1H0NGF5"/>
<dbReference type="PROSITE" id="PS51831">
    <property type="entry name" value="HD"/>
    <property type="match status" value="1"/>
</dbReference>
<dbReference type="Gene3D" id="1.20.58.1910">
    <property type="match status" value="1"/>
</dbReference>
<organism evidence="2 3">
    <name type="scientific">Halobacillus aidingensis</name>
    <dbReference type="NCBI Taxonomy" id="240303"/>
    <lineage>
        <taxon>Bacteria</taxon>
        <taxon>Bacillati</taxon>
        <taxon>Bacillota</taxon>
        <taxon>Bacilli</taxon>
        <taxon>Bacillales</taxon>
        <taxon>Bacillaceae</taxon>
        <taxon>Halobacillus</taxon>
    </lineage>
</organism>
<dbReference type="PANTHER" id="PTHR33594">
    <property type="entry name" value="SUPERFAMILY HYDROLASE, PUTATIVE (AFU_ORTHOLOGUE AFUA_1G03035)-RELATED"/>
    <property type="match status" value="1"/>
</dbReference>
<accession>A0A1H0NGF5</accession>
<dbReference type="Pfam" id="PF01966">
    <property type="entry name" value="HD"/>
    <property type="match status" value="1"/>
</dbReference>
<dbReference type="InterPro" id="IPR006674">
    <property type="entry name" value="HD_domain"/>
</dbReference>
<evidence type="ECO:0000313" key="3">
    <source>
        <dbReference type="Proteomes" id="UP000198860"/>
    </source>
</evidence>
<reference evidence="3" key="1">
    <citation type="submission" date="2016-10" db="EMBL/GenBank/DDBJ databases">
        <authorList>
            <person name="Varghese N."/>
            <person name="Submissions S."/>
        </authorList>
    </citation>
    <scope>NUCLEOTIDE SEQUENCE [LARGE SCALE GENOMIC DNA]</scope>
    <source>
        <strain evidence="3">CGMCC 1.3703</strain>
    </source>
</reference>
<dbReference type="OrthoDB" id="9797344at2"/>
<evidence type="ECO:0000313" key="2">
    <source>
        <dbReference type="EMBL" id="SDO91676.1"/>
    </source>
</evidence>
<feature type="domain" description="HD" evidence="1">
    <location>
        <begin position="26"/>
        <end position="125"/>
    </location>
</feature>
<dbReference type="Gene3D" id="1.10.472.50">
    <property type="entry name" value="HD-domain/PDEase-like"/>
    <property type="match status" value="1"/>
</dbReference>
<keyword evidence="3" id="KW-1185">Reference proteome</keyword>